<evidence type="ECO:0000313" key="1">
    <source>
        <dbReference type="EMBL" id="MBF8190470.1"/>
    </source>
</evidence>
<name>A0A931AF57_9ACTN</name>
<proteinExistence type="predicted"/>
<sequence>MYRRSSSASGLPAGFISVSVEPGWTTFAVMPRPVRPEAVWPTSSAPLAAPLLAHRMRDRGVAVERVKSALDELLDGLAG</sequence>
<reference evidence="1" key="1">
    <citation type="submission" date="2020-11" db="EMBL/GenBank/DDBJ databases">
        <title>Whole-genome analyses of Nonomuraea sp. K274.</title>
        <authorList>
            <person name="Veyisoglu A."/>
        </authorList>
    </citation>
    <scope>NUCLEOTIDE SEQUENCE</scope>
    <source>
        <strain evidence="1">K274</strain>
    </source>
</reference>
<dbReference type="AlphaFoldDB" id="A0A931AF57"/>
<keyword evidence="2" id="KW-1185">Reference proteome</keyword>
<organism evidence="1 2">
    <name type="scientific">Nonomuraea cypriaca</name>
    <dbReference type="NCBI Taxonomy" id="1187855"/>
    <lineage>
        <taxon>Bacteria</taxon>
        <taxon>Bacillati</taxon>
        <taxon>Actinomycetota</taxon>
        <taxon>Actinomycetes</taxon>
        <taxon>Streptosporangiales</taxon>
        <taxon>Streptosporangiaceae</taxon>
        <taxon>Nonomuraea</taxon>
    </lineage>
</organism>
<evidence type="ECO:0000313" key="2">
    <source>
        <dbReference type="Proteomes" id="UP000605361"/>
    </source>
</evidence>
<accession>A0A931AF57</accession>
<dbReference type="RefSeq" id="WP_195899391.1">
    <property type="nucleotide sequence ID" value="NZ_JADOGI010000123.1"/>
</dbReference>
<comment type="caution">
    <text evidence="1">The sequence shown here is derived from an EMBL/GenBank/DDBJ whole genome shotgun (WGS) entry which is preliminary data.</text>
</comment>
<gene>
    <name evidence="1" type="ORF">ITP53_33105</name>
</gene>
<dbReference type="EMBL" id="JADOGI010000123">
    <property type="protein sequence ID" value="MBF8190470.1"/>
    <property type="molecule type" value="Genomic_DNA"/>
</dbReference>
<dbReference type="Proteomes" id="UP000605361">
    <property type="component" value="Unassembled WGS sequence"/>
</dbReference>
<protein>
    <submittedName>
        <fullName evidence="1">Uncharacterized protein</fullName>
    </submittedName>
</protein>